<sequence length="223" mass="23897">MTQRRSRRRLLSWIPISIVALICVGFVVAALLMQNSWWIDDDRPASADQQASDGMSMLTDPGVDYLTRKGILRVRVGEDALPAAELGLEADGSRTFEPLTPVQAVVIADDGAFYVDLVRSFTVTTAGGRVESVALVRETNGDWLSMLPVLQDAAESWGWTDEDLARLEEDLTSAAHEGDGKQYSAQLGPVEHNGALSSATVDVDLDSSEVTVSFVVADAGAGS</sequence>
<name>A0ABU4GZG7_9MICO</name>
<gene>
    <name evidence="2" type="ORF">R8Z58_06645</name>
</gene>
<evidence type="ECO:0000256" key="1">
    <source>
        <dbReference type="SAM" id="Phobius"/>
    </source>
</evidence>
<comment type="caution">
    <text evidence="2">The sequence shown here is derived from an EMBL/GenBank/DDBJ whole genome shotgun (WGS) entry which is preliminary data.</text>
</comment>
<evidence type="ECO:0000313" key="2">
    <source>
        <dbReference type="EMBL" id="MDW4572458.1"/>
    </source>
</evidence>
<keyword evidence="3" id="KW-1185">Reference proteome</keyword>
<protein>
    <submittedName>
        <fullName evidence="2">Uncharacterized protein</fullName>
    </submittedName>
</protein>
<proteinExistence type="predicted"/>
<dbReference type="Proteomes" id="UP001283109">
    <property type="component" value="Unassembled WGS sequence"/>
</dbReference>
<dbReference type="EMBL" id="JAWQEV010000002">
    <property type="protein sequence ID" value="MDW4572458.1"/>
    <property type="molecule type" value="Genomic_DNA"/>
</dbReference>
<evidence type="ECO:0000313" key="3">
    <source>
        <dbReference type="Proteomes" id="UP001283109"/>
    </source>
</evidence>
<keyword evidence="1" id="KW-1133">Transmembrane helix</keyword>
<feature type="transmembrane region" description="Helical" evidence="1">
    <location>
        <begin position="12"/>
        <end position="33"/>
    </location>
</feature>
<organism evidence="2 3">
    <name type="scientific">Microbacterium arthrosphaerae</name>
    <dbReference type="NCBI Taxonomy" id="792652"/>
    <lineage>
        <taxon>Bacteria</taxon>
        <taxon>Bacillati</taxon>
        <taxon>Actinomycetota</taxon>
        <taxon>Actinomycetes</taxon>
        <taxon>Micrococcales</taxon>
        <taxon>Microbacteriaceae</taxon>
        <taxon>Microbacterium</taxon>
    </lineage>
</organism>
<reference evidence="2 3" key="1">
    <citation type="submission" date="2023-11" db="EMBL/GenBank/DDBJ databases">
        <title>Draft genome sequence of Microbacterium arthrosphaerae JCM 30492.</title>
        <authorList>
            <person name="Zhang G."/>
            <person name="Ding Y."/>
        </authorList>
    </citation>
    <scope>NUCLEOTIDE SEQUENCE [LARGE SCALE GENOMIC DNA]</scope>
    <source>
        <strain evidence="2 3">JCM 30492</strain>
    </source>
</reference>
<keyword evidence="1" id="KW-0812">Transmembrane</keyword>
<dbReference type="RefSeq" id="WP_318352993.1">
    <property type="nucleotide sequence ID" value="NZ_JAWQEV010000002.1"/>
</dbReference>
<accession>A0ABU4GZG7</accession>
<keyword evidence="1" id="KW-0472">Membrane</keyword>